<evidence type="ECO:0000313" key="2">
    <source>
        <dbReference type="Proteomes" id="UP000260795"/>
    </source>
</evidence>
<name>A0A3E4R1N3_BACUN</name>
<dbReference type="Proteomes" id="UP000260795">
    <property type="component" value="Unassembled WGS sequence"/>
</dbReference>
<gene>
    <name evidence="1" type="ORF">DXC80_10350</name>
</gene>
<reference evidence="1 2" key="1">
    <citation type="submission" date="2018-08" db="EMBL/GenBank/DDBJ databases">
        <title>A genome reference for cultivated species of the human gut microbiota.</title>
        <authorList>
            <person name="Zou Y."/>
            <person name="Xue W."/>
            <person name="Luo G."/>
        </authorList>
    </citation>
    <scope>NUCLEOTIDE SEQUENCE [LARGE SCALE GENOMIC DNA]</scope>
    <source>
        <strain evidence="1 2">TF08-13</strain>
    </source>
</reference>
<dbReference type="AlphaFoldDB" id="A0A3E4R1N3"/>
<evidence type="ECO:0000313" key="1">
    <source>
        <dbReference type="EMBL" id="RGL13349.1"/>
    </source>
</evidence>
<dbReference type="EMBL" id="QSRK01000014">
    <property type="protein sequence ID" value="RGL13349.1"/>
    <property type="molecule type" value="Genomic_DNA"/>
</dbReference>
<sequence length="152" mass="17858">MRTTKDKPITPAQLKALHATFHKVGMDDDARHECIYDFTSGRTASSKELNMNEACLLLSRLNGDDERVRQMMQAERRKLMRCIYALSFDISWLNHGFNSDTEEDRQMNYAKINRFCLDRTRFRKAYLKMTVAELEEVKKQMEAIARKEKNAD</sequence>
<organism evidence="1 2">
    <name type="scientific">Bacteroides uniformis</name>
    <dbReference type="NCBI Taxonomy" id="820"/>
    <lineage>
        <taxon>Bacteria</taxon>
        <taxon>Pseudomonadati</taxon>
        <taxon>Bacteroidota</taxon>
        <taxon>Bacteroidia</taxon>
        <taxon>Bacteroidales</taxon>
        <taxon>Bacteroidaceae</taxon>
        <taxon>Bacteroides</taxon>
    </lineage>
</organism>
<dbReference type="RefSeq" id="WP_117681181.1">
    <property type="nucleotide sequence ID" value="NZ_QSRK01000014.1"/>
</dbReference>
<accession>A0A3E4R1N3</accession>
<proteinExistence type="predicted"/>
<protein>
    <submittedName>
        <fullName evidence="1">Uncharacterized protein</fullName>
    </submittedName>
</protein>
<comment type="caution">
    <text evidence="1">The sequence shown here is derived from an EMBL/GenBank/DDBJ whole genome shotgun (WGS) entry which is preliminary data.</text>
</comment>